<dbReference type="Gene3D" id="3.30.1490.20">
    <property type="entry name" value="ATP-grasp fold, A domain"/>
    <property type="match status" value="1"/>
</dbReference>
<evidence type="ECO:0000313" key="6">
    <source>
        <dbReference type="EMBL" id="HIZ46142.1"/>
    </source>
</evidence>
<reference evidence="6" key="2">
    <citation type="submission" date="2021-04" db="EMBL/GenBank/DDBJ databases">
        <authorList>
            <person name="Gilroy R."/>
        </authorList>
    </citation>
    <scope>NUCLEOTIDE SEQUENCE</scope>
    <source>
        <strain evidence="6">ChiHjej12B11-14209</strain>
    </source>
</reference>
<dbReference type="InterPro" id="IPR016185">
    <property type="entry name" value="PreATP-grasp_dom_sf"/>
</dbReference>
<gene>
    <name evidence="6" type="ORF">IAA19_03865</name>
</gene>
<evidence type="ECO:0000256" key="4">
    <source>
        <dbReference type="PROSITE-ProRule" id="PRU00409"/>
    </source>
</evidence>
<dbReference type="PROSITE" id="PS50975">
    <property type="entry name" value="ATP_GRASP"/>
    <property type="match status" value="1"/>
</dbReference>
<organism evidence="6 7">
    <name type="scientific">Candidatus Olsenella pullistercoris</name>
    <dbReference type="NCBI Taxonomy" id="2838712"/>
    <lineage>
        <taxon>Bacteria</taxon>
        <taxon>Bacillati</taxon>
        <taxon>Actinomycetota</taxon>
        <taxon>Coriobacteriia</taxon>
        <taxon>Coriobacteriales</taxon>
        <taxon>Atopobiaceae</taxon>
        <taxon>Olsenella</taxon>
    </lineage>
</organism>
<dbReference type="PANTHER" id="PTHR43585">
    <property type="entry name" value="FUMIPYRROLE BIOSYNTHESIS PROTEIN C"/>
    <property type="match status" value="1"/>
</dbReference>
<keyword evidence="1" id="KW-0436">Ligase</keyword>
<evidence type="ECO:0000256" key="2">
    <source>
        <dbReference type="ARBA" id="ARBA00022741"/>
    </source>
</evidence>
<dbReference type="Pfam" id="PF13535">
    <property type="entry name" value="ATP-grasp_4"/>
    <property type="match status" value="1"/>
</dbReference>
<dbReference type="PANTHER" id="PTHR43585:SF2">
    <property type="entry name" value="ATP-GRASP ENZYME FSQD"/>
    <property type="match status" value="1"/>
</dbReference>
<feature type="domain" description="ATP-grasp" evidence="5">
    <location>
        <begin position="110"/>
        <end position="307"/>
    </location>
</feature>
<protein>
    <submittedName>
        <fullName evidence="6">ATP-grasp domain-containing protein</fullName>
    </submittedName>
</protein>
<evidence type="ECO:0000259" key="5">
    <source>
        <dbReference type="PROSITE" id="PS50975"/>
    </source>
</evidence>
<name>A0A9D2EZ81_9ACTN</name>
<dbReference type="SUPFAM" id="SSF56059">
    <property type="entry name" value="Glutathione synthetase ATP-binding domain-like"/>
    <property type="match status" value="1"/>
</dbReference>
<dbReference type="GO" id="GO:0046872">
    <property type="term" value="F:metal ion binding"/>
    <property type="evidence" value="ECO:0007669"/>
    <property type="project" value="InterPro"/>
</dbReference>
<dbReference type="InterPro" id="IPR013815">
    <property type="entry name" value="ATP_grasp_subdomain_1"/>
</dbReference>
<dbReference type="GO" id="GO:0005524">
    <property type="term" value="F:ATP binding"/>
    <property type="evidence" value="ECO:0007669"/>
    <property type="project" value="UniProtKB-UniRule"/>
</dbReference>
<dbReference type="SUPFAM" id="SSF52440">
    <property type="entry name" value="PreATP-grasp domain"/>
    <property type="match status" value="1"/>
</dbReference>
<evidence type="ECO:0000313" key="7">
    <source>
        <dbReference type="Proteomes" id="UP000824062"/>
    </source>
</evidence>
<dbReference type="EMBL" id="DXBM01000034">
    <property type="protein sequence ID" value="HIZ46142.1"/>
    <property type="molecule type" value="Genomic_DNA"/>
</dbReference>
<accession>A0A9D2EZ81</accession>
<keyword evidence="2 4" id="KW-0547">Nucleotide-binding</keyword>
<dbReference type="InterPro" id="IPR052032">
    <property type="entry name" value="ATP-dep_AA_Ligase"/>
</dbReference>
<dbReference type="Proteomes" id="UP000824062">
    <property type="component" value="Unassembled WGS sequence"/>
</dbReference>
<sequence>MSQKTLLLLGGARYALPVIKAAHEVGARVVTCDYLPGNYAHRFSDAYVNASIVDREAVLAAAKECRADGVMSFAADPGVVSAAYAAERLGLPFQGSYEAVRTLQDKGRFRAFLRDNGFNCPAAHAFSSREAALASADGLPYPVIVKPTDSAGSKGCTRVDCPEDLSAAVDHALEFSLSGGCIVEQFLEKMYDSSDADGFSVDGEMACVSFTSQLFDPAVPNPYTPAAYEMPSSMPAWAQAELRSELQRACELLGLSTGIYNIETRVATDGKAYIMEMTPRGGGNRLSEMLRLASGVDLIGASVRAALGMPIEGIRMPAYDGCWYQLMLHSGSSGEFRGVEYAPGFREAHLVEEQLWVEPGDRVEAFTAANHAFGSVFLRFDSRSELDDVASDLSTYVRPIVE</sequence>
<reference evidence="6" key="1">
    <citation type="journal article" date="2021" name="PeerJ">
        <title>Extensive microbial diversity within the chicken gut microbiome revealed by metagenomics and culture.</title>
        <authorList>
            <person name="Gilroy R."/>
            <person name="Ravi A."/>
            <person name="Getino M."/>
            <person name="Pursley I."/>
            <person name="Horton D.L."/>
            <person name="Alikhan N.F."/>
            <person name="Baker D."/>
            <person name="Gharbi K."/>
            <person name="Hall N."/>
            <person name="Watson M."/>
            <person name="Adriaenssens E.M."/>
            <person name="Foster-Nyarko E."/>
            <person name="Jarju S."/>
            <person name="Secka A."/>
            <person name="Antonio M."/>
            <person name="Oren A."/>
            <person name="Chaudhuri R.R."/>
            <person name="La Ragione R."/>
            <person name="Hildebrand F."/>
            <person name="Pallen M.J."/>
        </authorList>
    </citation>
    <scope>NUCLEOTIDE SEQUENCE</scope>
    <source>
        <strain evidence="6">ChiHjej12B11-14209</strain>
    </source>
</reference>
<dbReference type="Gene3D" id="3.30.470.20">
    <property type="entry name" value="ATP-grasp fold, B domain"/>
    <property type="match status" value="1"/>
</dbReference>
<proteinExistence type="predicted"/>
<dbReference type="Gene3D" id="3.40.50.20">
    <property type="match status" value="1"/>
</dbReference>
<dbReference type="GO" id="GO:0016874">
    <property type="term" value="F:ligase activity"/>
    <property type="evidence" value="ECO:0007669"/>
    <property type="project" value="UniProtKB-KW"/>
</dbReference>
<evidence type="ECO:0000256" key="1">
    <source>
        <dbReference type="ARBA" id="ARBA00022598"/>
    </source>
</evidence>
<evidence type="ECO:0000256" key="3">
    <source>
        <dbReference type="ARBA" id="ARBA00022840"/>
    </source>
</evidence>
<dbReference type="InterPro" id="IPR011761">
    <property type="entry name" value="ATP-grasp"/>
</dbReference>
<dbReference type="AlphaFoldDB" id="A0A9D2EZ81"/>
<keyword evidence="3 4" id="KW-0067">ATP-binding</keyword>
<comment type="caution">
    <text evidence="6">The sequence shown here is derived from an EMBL/GenBank/DDBJ whole genome shotgun (WGS) entry which is preliminary data.</text>
</comment>